<comment type="subcellular location">
    <subcellularLocation>
        <location evidence="1">Mitochondrion matrix</location>
    </subcellularLocation>
</comment>
<comment type="similarity">
    <text evidence="2">Belongs to the class-II aminoacyl-tRNA synthetase family.</text>
</comment>
<dbReference type="Pfam" id="PF03147">
    <property type="entry name" value="FDX-ACB"/>
    <property type="match status" value="1"/>
</dbReference>
<dbReference type="PROSITE" id="PS50862">
    <property type="entry name" value="AA_TRNA_LIGASE_II"/>
    <property type="match status" value="1"/>
</dbReference>
<evidence type="ECO:0000256" key="4">
    <source>
        <dbReference type="ARBA" id="ARBA00022598"/>
    </source>
</evidence>
<dbReference type="PANTHER" id="PTHR11538:SF41">
    <property type="entry name" value="PHENYLALANINE--TRNA LIGASE, MITOCHONDRIAL"/>
    <property type="match status" value="1"/>
</dbReference>
<evidence type="ECO:0000259" key="16">
    <source>
        <dbReference type="PROSITE" id="PS51447"/>
    </source>
</evidence>
<evidence type="ECO:0000256" key="13">
    <source>
        <dbReference type="ARBA" id="ARBA00057761"/>
    </source>
</evidence>
<evidence type="ECO:0000256" key="8">
    <source>
        <dbReference type="ARBA" id="ARBA00022946"/>
    </source>
</evidence>
<dbReference type="GO" id="GO:0006432">
    <property type="term" value="P:phenylalanyl-tRNA aminoacylation"/>
    <property type="evidence" value="ECO:0007669"/>
    <property type="project" value="InterPro"/>
</dbReference>
<dbReference type="PANTHER" id="PTHR11538">
    <property type="entry name" value="PHENYLALANYL-TRNA SYNTHETASE"/>
    <property type="match status" value="1"/>
</dbReference>
<protein>
    <recommendedName>
        <fullName evidence="14">Phenylalanine--tRNA ligase, mitochondrial</fullName>
        <ecNumber evidence="3">6.1.1.20</ecNumber>
    </recommendedName>
    <alternativeName>
        <fullName evidence="11">Phenylalanyl-tRNA synthetase</fullName>
    </alternativeName>
</protein>
<evidence type="ECO:0000313" key="18">
    <source>
        <dbReference type="Proteomes" id="UP000245591"/>
    </source>
</evidence>
<evidence type="ECO:0000256" key="7">
    <source>
        <dbReference type="ARBA" id="ARBA00022917"/>
    </source>
</evidence>
<dbReference type="EC" id="6.1.1.20" evidence="3"/>
<dbReference type="InterPro" id="IPR006195">
    <property type="entry name" value="aa-tRNA-synth_II"/>
</dbReference>
<dbReference type="InterPro" id="IPR005121">
    <property type="entry name" value="Fdx_antiC-bd"/>
</dbReference>
<dbReference type="InterPro" id="IPR002319">
    <property type="entry name" value="Phenylalanyl-tRNA_Synthase"/>
</dbReference>
<comment type="catalytic activity">
    <reaction evidence="12">
        <text>tRNA(Phe) + L-phenylalanine + ATP = L-phenylalanyl-tRNA(Phe) + AMP + diphosphate + H(+)</text>
        <dbReference type="Rhea" id="RHEA:19413"/>
        <dbReference type="Rhea" id="RHEA-COMP:9668"/>
        <dbReference type="Rhea" id="RHEA-COMP:9699"/>
        <dbReference type="ChEBI" id="CHEBI:15378"/>
        <dbReference type="ChEBI" id="CHEBI:30616"/>
        <dbReference type="ChEBI" id="CHEBI:33019"/>
        <dbReference type="ChEBI" id="CHEBI:58095"/>
        <dbReference type="ChEBI" id="CHEBI:78442"/>
        <dbReference type="ChEBI" id="CHEBI:78531"/>
        <dbReference type="ChEBI" id="CHEBI:456215"/>
        <dbReference type="EC" id="6.1.1.20"/>
    </reaction>
</comment>
<evidence type="ECO:0000256" key="12">
    <source>
        <dbReference type="ARBA" id="ARBA00049255"/>
    </source>
</evidence>
<keyword evidence="9" id="KW-0496">Mitochondrion</keyword>
<feature type="domain" description="FDX-ACB" evidence="16">
    <location>
        <begin position="446"/>
        <end position="552"/>
    </location>
</feature>
<evidence type="ECO:0000256" key="5">
    <source>
        <dbReference type="ARBA" id="ARBA00022741"/>
    </source>
</evidence>
<keyword evidence="5" id="KW-0547">Nucleotide-binding</keyword>
<evidence type="ECO:0000256" key="1">
    <source>
        <dbReference type="ARBA" id="ARBA00004305"/>
    </source>
</evidence>
<dbReference type="InterPro" id="IPR036690">
    <property type="entry name" value="Fdx_antiC-bd_sf"/>
</dbReference>
<dbReference type="GO" id="GO:0005759">
    <property type="term" value="C:mitochondrial matrix"/>
    <property type="evidence" value="ECO:0007669"/>
    <property type="project" value="UniProtKB-SubCell"/>
</dbReference>
<evidence type="ECO:0000256" key="6">
    <source>
        <dbReference type="ARBA" id="ARBA00022840"/>
    </source>
</evidence>
<dbReference type="GO" id="GO:0005524">
    <property type="term" value="F:ATP binding"/>
    <property type="evidence" value="ECO:0007669"/>
    <property type="project" value="UniProtKB-KW"/>
</dbReference>
<accession>A0A2U1IVQ8</accession>
<reference evidence="17 18" key="1">
    <citation type="journal article" date="2018" name="MBio">
        <title>Comparative Genomics Reveals the Core Gene Toolbox for the Fungus-Insect Symbiosis.</title>
        <authorList>
            <person name="Wang Y."/>
            <person name="Stata M."/>
            <person name="Wang W."/>
            <person name="Stajich J.E."/>
            <person name="White M.M."/>
            <person name="Moncalvo J.M."/>
        </authorList>
    </citation>
    <scope>NUCLEOTIDE SEQUENCE [LARGE SCALE GENOMIC DNA]</scope>
    <source>
        <strain evidence="17 18">AUS-126-30</strain>
    </source>
</reference>
<dbReference type="Gene3D" id="3.30.70.380">
    <property type="entry name" value="Ferrodoxin-fold anticodon-binding domain"/>
    <property type="match status" value="1"/>
</dbReference>
<dbReference type="InterPro" id="IPR045864">
    <property type="entry name" value="aa-tRNA-synth_II/BPL/LPL"/>
</dbReference>
<dbReference type="Proteomes" id="UP000245591">
    <property type="component" value="Unassembled WGS sequence"/>
</dbReference>
<evidence type="ECO:0000256" key="10">
    <source>
        <dbReference type="ARBA" id="ARBA00023146"/>
    </source>
</evidence>
<gene>
    <name evidence="17" type="ORF">BB558_007175</name>
</gene>
<dbReference type="SUPFAM" id="SSF55681">
    <property type="entry name" value="Class II aaRS and biotin synthetases"/>
    <property type="match status" value="1"/>
</dbReference>
<evidence type="ECO:0000313" key="17">
    <source>
        <dbReference type="EMBL" id="PVZ96896.1"/>
    </source>
</evidence>
<dbReference type="PROSITE" id="PS51447">
    <property type="entry name" value="FDX_ACB"/>
    <property type="match status" value="1"/>
</dbReference>
<sequence length="552" mass="62935">MSRLWQTTNKIFSRSNSLLSTKHRIPLSISHLSKGPSRGQFISTTVTPKIQKNLNQRENAAQIQKVSPENDVPSNGSETEGEITILGAKYKTDEWTNINKAILDKVGRNLLNTPTHPTRILKDIIFSQFPTYAHYDSIPSPVTTYANFDSLYIPKDHPGRAKTDNYYINKDNLLRAHTSAHQVQLMKAGINKEVSLLNLNKNEFLKEKQKTSNDYVNINRRFLVAADVFRRDEIDSSHYPAFHQLEGVVTLSQDNLEQEIATEKSIRESAQQQLLLKLGSKSNLQVETHDDTLVSSANPYQDCHDPKQVDMIANDMKETMNSMVATILSQAIKVEDNDPNSPAAGKPNVLPVRWIEAYFPFTSPSWEMEVWWNGEWLEICGCGVMKQGLLKNAGLENQIGWAFGFGLDRLAMILFGVPDIRLFWSNDKRFLNQFTPGKITTFTPFSKYPPCHKDVSFWVNNKIDGKDTENSTESIDFHENDLMDLVRELAGDLVQDVTLIDKYTNKKTNKTSLCYRINYCSMDRNVTNLEINEIQESVRKELLTPCMEIFDP</sequence>
<keyword evidence="6" id="KW-0067">ATP-binding</keyword>
<keyword evidence="18" id="KW-1185">Reference proteome</keyword>
<dbReference type="GO" id="GO:0000049">
    <property type="term" value="F:tRNA binding"/>
    <property type="evidence" value="ECO:0007669"/>
    <property type="project" value="InterPro"/>
</dbReference>
<dbReference type="FunFam" id="3.30.70.380:FF:000002">
    <property type="entry name" value="phenylalanine--tRNA ligase, mitochondrial"/>
    <property type="match status" value="1"/>
</dbReference>
<keyword evidence="4" id="KW-0436">Ligase</keyword>
<comment type="caution">
    <text evidence="17">The sequence shown here is derived from an EMBL/GenBank/DDBJ whole genome shotgun (WGS) entry which is preliminary data.</text>
</comment>
<name>A0A2U1IVQ8_SMIAN</name>
<keyword evidence="8" id="KW-0809">Transit peptide</keyword>
<evidence type="ECO:0000256" key="3">
    <source>
        <dbReference type="ARBA" id="ARBA00012814"/>
    </source>
</evidence>
<dbReference type="EMBL" id="MBFU01001094">
    <property type="protein sequence ID" value="PVZ96896.1"/>
    <property type="molecule type" value="Genomic_DNA"/>
</dbReference>
<organism evidence="17 18">
    <name type="scientific">Smittium angustum</name>
    <dbReference type="NCBI Taxonomy" id="133377"/>
    <lineage>
        <taxon>Eukaryota</taxon>
        <taxon>Fungi</taxon>
        <taxon>Fungi incertae sedis</taxon>
        <taxon>Zoopagomycota</taxon>
        <taxon>Kickxellomycotina</taxon>
        <taxon>Harpellomycetes</taxon>
        <taxon>Harpellales</taxon>
        <taxon>Legeriomycetaceae</taxon>
        <taxon>Smittium</taxon>
    </lineage>
</organism>
<keyword evidence="7" id="KW-0648">Protein biosynthesis</keyword>
<dbReference type="GO" id="GO:0004826">
    <property type="term" value="F:phenylalanine-tRNA ligase activity"/>
    <property type="evidence" value="ECO:0007669"/>
    <property type="project" value="UniProtKB-EC"/>
</dbReference>
<dbReference type="InterPro" id="IPR004530">
    <property type="entry name" value="Phe-tRNA-synth_IIc_mito"/>
</dbReference>
<dbReference type="SUPFAM" id="SSF54991">
    <property type="entry name" value="Anticodon-binding domain of PheRS"/>
    <property type="match status" value="1"/>
</dbReference>
<dbReference type="Pfam" id="PF01409">
    <property type="entry name" value="tRNA-synt_2d"/>
    <property type="match status" value="2"/>
</dbReference>
<keyword evidence="10" id="KW-0030">Aminoacyl-tRNA synthetase</keyword>
<feature type="domain" description="Aminoacyl-transfer RNA synthetases class-II family profile" evidence="15">
    <location>
        <begin position="221"/>
        <end position="436"/>
    </location>
</feature>
<evidence type="ECO:0000256" key="9">
    <source>
        <dbReference type="ARBA" id="ARBA00023128"/>
    </source>
</evidence>
<evidence type="ECO:0000259" key="15">
    <source>
        <dbReference type="PROSITE" id="PS50862"/>
    </source>
</evidence>
<dbReference type="FunFam" id="3.30.930.10:FF:000053">
    <property type="entry name" value="Phenylalanyl-tRNA synthetase mitochondrial"/>
    <property type="match status" value="1"/>
</dbReference>
<dbReference type="Gene3D" id="3.30.930.10">
    <property type="entry name" value="Bira Bifunctional Protein, Domain 2"/>
    <property type="match status" value="1"/>
</dbReference>
<evidence type="ECO:0000256" key="2">
    <source>
        <dbReference type="ARBA" id="ARBA00008226"/>
    </source>
</evidence>
<comment type="function">
    <text evidence="13">Is responsible for the charging of tRNA(Phe) with phenylalanine in mitochondrial translation.</text>
</comment>
<proteinExistence type="inferred from homology"/>
<dbReference type="AlphaFoldDB" id="A0A2U1IVQ8"/>
<dbReference type="NCBIfam" id="TIGR00469">
    <property type="entry name" value="pheS_mito"/>
    <property type="match status" value="1"/>
</dbReference>
<dbReference type="SMART" id="SM00896">
    <property type="entry name" value="FDX-ACB"/>
    <property type="match status" value="1"/>
</dbReference>
<evidence type="ECO:0000256" key="11">
    <source>
        <dbReference type="ARBA" id="ARBA00031194"/>
    </source>
</evidence>
<evidence type="ECO:0000256" key="14">
    <source>
        <dbReference type="ARBA" id="ARBA00073229"/>
    </source>
</evidence>